<sequence>MNRNSMISFVQSDSKREPVHLTQQREAVLSFVNQAKSPATAIEIYIGMRATTKRISLSTVYCSLKYFVKNGIVRELNEDHTSKRYECIAK</sequence>
<protein>
    <submittedName>
        <fullName evidence="2">Peroxide stress regulator PerR, FUR family protein</fullName>
    </submittedName>
    <submittedName>
        <fullName evidence="1">Transcriptional repressor</fullName>
    </submittedName>
</protein>
<reference evidence="1 4" key="3">
    <citation type="submission" date="2022-05" db="EMBL/GenBank/DDBJ databases">
        <title>Genome Sequencing of Bee-Associated Microbes.</title>
        <authorList>
            <person name="Dunlap C."/>
        </authorList>
    </citation>
    <scope>NUCLEOTIDE SEQUENCE [LARGE SCALE GENOMIC DNA]</scope>
    <source>
        <strain evidence="1 4">NRRL NRS-750</strain>
    </source>
</reference>
<name>A0A383R6B7_PAEAL</name>
<dbReference type="Proteomes" id="UP001527090">
    <property type="component" value="Unassembled WGS sequence"/>
</dbReference>
<evidence type="ECO:0000313" key="3">
    <source>
        <dbReference type="Proteomes" id="UP000304148"/>
    </source>
</evidence>
<dbReference type="Proteomes" id="UP000304148">
    <property type="component" value="Chromosome"/>
</dbReference>
<reference evidence="2" key="2">
    <citation type="submission" date="2018-08" db="EMBL/GenBank/DDBJ databases">
        <authorList>
            <person name="Ferrada E.E."/>
            <person name="Latorre B.A."/>
        </authorList>
    </citation>
    <scope>NUCLEOTIDE SEQUENCE</scope>
    <source>
        <strain evidence="2">Paenibacillus B-LR1</strain>
    </source>
</reference>
<dbReference type="PANTHER" id="PTHR33202:SF7">
    <property type="entry name" value="FERRIC UPTAKE REGULATION PROTEIN"/>
    <property type="match status" value="1"/>
</dbReference>
<dbReference type="Pfam" id="PF01475">
    <property type="entry name" value="FUR"/>
    <property type="match status" value="1"/>
</dbReference>
<dbReference type="InterPro" id="IPR036390">
    <property type="entry name" value="WH_DNA-bd_sf"/>
</dbReference>
<dbReference type="InterPro" id="IPR002481">
    <property type="entry name" value="FUR"/>
</dbReference>
<dbReference type="GO" id="GO:0045892">
    <property type="term" value="P:negative regulation of DNA-templated transcription"/>
    <property type="evidence" value="ECO:0007669"/>
    <property type="project" value="TreeGrafter"/>
</dbReference>
<reference evidence="3" key="1">
    <citation type="submission" date="2018-08" db="EMBL/GenBank/DDBJ databases">
        <authorList>
            <person name="Chevrot R."/>
        </authorList>
    </citation>
    <scope>NUCLEOTIDE SEQUENCE [LARGE SCALE GENOMIC DNA]</scope>
</reference>
<dbReference type="SUPFAM" id="SSF46785">
    <property type="entry name" value="Winged helix' DNA-binding domain"/>
    <property type="match status" value="1"/>
</dbReference>
<dbReference type="GO" id="GO:0000976">
    <property type="term" value="F:transcription cis-regulatory region binding"/>
    <property type="evidence" value="ECO:0007669"/>
    <property type="project" value="TreeGrafter"/>
</dbReference>
<dbReference type="EMBL" id="JAMDLY010000009">
    <property type="protein sequence ID" value="MCY9529553.1"/>
    <property type="molecule type" value="Genomic_DNA"/>
</dbReference>
<dbReference type="GO" id="GO:1900376">
    <property type="term" value="P:regulation of secondary metabolite biosynthetic process"/>
    <property type="evidence" value="ECO:0007669"/>
    <property type="project" value="TreeGrafter"/>
</dbReference>
<dbReference type="RefSeq" id="WP_021255323.1">
    <property type="nucleotide sequence ID" value="NZ_JAMDLY010000009.1"/>
</dbReference>
<dbReference type="InterPro" id="IPR036388">
    <property type="entry name" value="WH-like_DNA-bd_sf"/>
</dbReference>
<dbReference type="PANTHER" id="PTHR33202">
    <property type="entry name" value="ZINC UPTAKE REGULATION PROTEIN"/>
    <property type="match status" value="1"/>
</dbReference>
<dbReference type="Gene3D" id="1.10.10.10">
    <property type="entry name" value="Winged helix-like DNA-binding domain superfamily/Winged helix DNA-binding domain"/>
    <property type="match status" value="1"/>
</dbReference>
<evidence type="ECO:0000313" key="4">
    <source>
        <dbReference type="Proteomes" id="UP001527090"/>
    </source>
</evidence>
<keyword evidence="4" id="KW-1185">Reference proteome</keyword>
<gene>
    <name evidence="1" type="ORF">M5X04_09425</name>
    <name evidence="2" type="ORF">PBLR_10328</name>
</gene>
<organism evidence="2 3">
    <name type="scientific">Paenibacillus alvei</name>
    <name type="common">Bacillus alvei</name>
    <dbReference type="NCBI Taxonomy" id="44250"/>
    <lineage>
        <taxon>Bacteria</taxon>
        <taxon>Bacillati</taxon>
        <taxon>Bacillota</taxon>
        <taxon>Bacilli</taxon>
        <taxon>Bacillales</taxon>
        <taxon>Paenibacillaceae</taxon>
        <taxon>Paenibacillus</taxon>
    </lineage>
</organism>
<dbReference type="GO" id="GO:0008270">
    <property type="term" value="F:zinc ion binding"/>
    <property type="evidence" value="ECO:0007669"/>
    <property type="project" value="TreeGrafter"/>
</dbReference>
<dbReference type="GO" id="GO:0003700">
    <property type="term" value="F:DNA-binding transcription factor activity"/>
    <property type="evidence" value="ECO:0007669"/>
    <property type="project" value="InterPro"/>
</dbReference>
<dbReference type="AlphaFoldDB" id="A0A383R6B7"/>
<evidence type="ECO:0000313" key="2">
    <source>
        <dbReference type="EMBL" id="SYX81909.1"/>
    </source>
</evidence>
<evidence type="ECO:0000313" key="1">
    <source>
        <dbReference type="EMBL" id="MCY9529553.1"/>
    </source>
</evidence>
<dbReference type="EMBL" id="LS992241">
    <property type="protein sequence ID" value="SYX81909.1"/>
    <property type="molecule type" value="Genomic_DNA"/>
</dbReference>
<proteinExistence type="predicted"/>
<accession>A0A383R6B7</accession>